<evidence type="ECO:0000256" key="1">
    <source>
        <dbReference type="ARBA" id="ARBA00000083"/>
    </source>
</evidence>
<dbReference type="EC" id="5.1.3.2" evidence="5 10"/>
<dbReference type="PANTHER" id="PTHR43725:SF53">
    <property type="entry name" value="UDP-ARABINOSE 4-EPIMERASE 1"/>
    <property type="match status" value="1"/>
</dbReference>
<comment type="catalytic activity">
    <reaction evidence="1 10">
        <text>UDP-alpha-D-glucose = UDP-alpha-D-galactose</text>
        <dbReference type="Rhea" id="RHEA:22168"/>
        <dbReference type="ChEBI" id="CHEBI:58885"/>
        <dbReference type="ChEBI" id="CHEBI:66914"/>
        <dbReference type="EC" id="5.1.3.2"/>
    </reaction>
</comment>
<comment type="caution">
    <text evidence="12">The sequence shown here is derived from an EMBL/GenBank/DDBJ whole genome shotgun (WGS) entry which is preliminary data.</text>
</comment>
<evidence type="ECO:0000256" key="5">
    <source>
        <dbReference type="ARBA" id="ARBA00013189"/>
    </source>
</evidence>
<keyword evidence="7 10" id="KW-0520">NAD</keyword>
<dbReference type="RefSeq" id="WP_307261421.1">
    <property type="nucleotide sequence ID" value="NZ_JAUSVL010000001.1"/>
</dbReference>
<proteinExistence type="inferred from homology"/>
<evidence type="ECO:0000256" key="3">
    <source>
        <dbReference type="ARBA" id="ARBA00004947"/>
    </source>
</evidence>
<evidence type="ECO:0000256" key="4">
    <source>
        <dbReference type="ARBA" id="ARBA00007637"/>
    </source>
</evidence>
<comment type="pathway">
    <text evidence="3 10">Carbohydrate metabolism; galactose metabolism.</text>
</comment>
<dbReference type="Gene3D" id="3.40.50.720">
    <property type="entry name" value="NAD(P)-binding Rossmann-like Domain"/>
    <property type="match status" value="1"/>
</dbReference>
<comment type="similarity">
    <text evidence="4 10">Belongs to the NAD(P)-dependent epimerase/dehydratase family.</text>
</comment>
<gene>
    <name evidence="12" type="ORF">J3R75_002095</name>
</gene>
<dbReference type="SUPFAM" id="SSF51735">
    <property type="entry name" value="NAD(P)-binding Rossmann-fold domains"/>
    <property type="match status" value="1"/>
</dbReference>
<dbReference type="PANTHER" id="PTHR43725">
    <property type="entry name" value="UDP-GLUCOSE 4-EPIMERASE"/>
    <property type="match status" value="1"/>
</dbReference>
<evidence type="ECO:0000313" key="12">
    <source>
        <dbReference type="EMBL" id="MDQ0289988.1"/>
    </source>
</evidence>
<accession>A0AAE3VGR3</accession>
<organism evidence="12 13">
    <name type="scientific">Oligosphaera ethanolica</name>
    <dbReference type="NCBI Taxonomy" id="760260"/>
    <lineage>
        <taxon>Bacteria</taxon>
        <taxon>Pseudomonadati</taxon>
        <taxon>Lentisphaerota</taxon>
        <taxon>Oligosphaeria</taxon>
        <taxon>Oligosphaerales</taxon>
        <taxon>Oligosphaeraceae</taxon>
        <taxon>Oligosphaera</taxon>
    </lineage>
</organism>
<evidence type="ECO:0000256" key="8">
    <source>
        <dbReference type="ARBA" id="ARBA00023235"/>
    </source>
</evidence>
<dbReference type="FunFam" id="3.90.25.10:FF:000028">
    <property type="entry name" value="UDP-glucose 4-epimerase GalE"/>
    <property type="match status" value="1"/>
</dbReference>
<keyword evidence="13" id="KW-1185">Reference proteome</keyword>
<dbReference type="EMBL" id="JAUSVL010000001">
    <property type="protein sequence ID" value="MDQ0289988.1"/>
    <property type="molecule type" value="Genomic_DNA"/>
</dbReference>
<feature type="domain" description="NAD-dependent epimerase/dehydratase" evidence="11">
    <location>
        <begin position="3"/>
        <end position="246"/>
    </location>
</feature>
<protein>
    <recommendedName>
        <fullName evidence="6 10">UDP-glucose 4-epimerase</fullName>
        <ecNumber evidence="5 10">5.1.3.2</ecNumber>
    </recommendedName>
</protein>
<dbReference type="NCBIfam" id="TIGR01179">
    <property type="entry name" value="galE"/>
    <property type="match status" value="1"/>
</dbReference>
<sequence>MRIFVAGGAGYIGSCTTEYLLNHGHEVTVYDALLNGHRTAVDPRAHFIQGNLADATTLDDAIATAKPEGIIHFAAFIEVGESMKLPGKYFANNVGNGINLAEAAVKHGVRKIVFSSTAAVYGMPKNIPITEAEVKQPINAYGESKLMFEKILGWFHALKGLQYTALRYFNAAGATEKYGEDHSPETHLIPLIMQAAEGKREKISVFGTDYDTPDGTCIRDYIHVLDLAQAHLLALENHDSGAFNLGSGQGHSVKAVIDTVRAVTGKDFKVEYAERRPGDPARLISDSSAARATLGWKPQFEDIESIVASAWKWRCAHPKGYGDK</sequence>
<evidence type="ECO:0000256" key="9">
    <source>
        <dbReference type="ARBA" id="ARBA00023277"/>
    </source>
</evidence>
<dbReference type="CDD" id="cd05247">
    <property type="entry name" value="UDP_G4E_1_SDR_e"/>
    <property type="match status" value="1"/>
</dbReference>
<evidence type="ECO:0000256" key="7">
    <source>
        <dbReference type="ARBA" id="ARBA00023027"/>
    </source>
</evidence>
<dbReference type="Gene3D" id="3.90.25.10">
    <property type="entry name" value="UDP-galactose 4-epimerase, domain 1"/>
    <property type="match status" value="1"/>
</dbReference>
<evidence type="ECO:0000256" key="10">
    <source>
        <dbReference type="RuleBase" id="RU366046"/>
    </source>
</evidence>
<dbReference type="InterPro" id="IPR001509">
    <property type="entry name" value="Epimerase_deHydtase"/>
</dbReference>
<comment type="cofactor">
    <cofactor evidence="2 10">
        <name>NAD(+)</name>
        <dbReference type="ChEBI" id="CHEBI:57540"/>
    </cofactor>
</comment>
<comment type="subunit">
    <text evidence="10">Homodimer.</text>
</comment>
<dbReference type="Proteomes" id="UP001238163">
    <property type="component" value="Unassembled WGS sequence"/>
</dbReference>
<dbReference type="InterPro" id="IPR005886">
    <property type="entry name" value="UDP_G4E"/>
</dbReference>
<dbReference type="Pfam" id="PF01370">
    <property type="entry name" value="Epimerase"/>
    <property type="match status" value="1"/>
</dbReference>
<dbReference type="InterPro" id="IPR036291">
    <property type="entry name" value="NAD(P)-bd_dom_sf"/>
</dbReference>
<name>A0AAE3VGR3_9BACT</name>
<evidence type="ECO:0000259" key="11">
    <source>
        <dbReference type="Pfam" id="PF01370"/>
    </source>
</evidence>
<dbReference type="GO" id="GO:0033499">
    <property type="term" value="P:galactose catabolic process via UDP-galactose, Leloir pathway"/>
    <property type="evidence" value="ECO:0007669"/>
    <property type="project" value="TreeGrafter"/>
</dbReference>
<dbReference type="AlphaFoldDB" id="A0AAE3VGR3"/>
<dbReference type="GO" id="GO:0003978">
    <property type="term" value="F:UDP-glucose 4-epimerase activity"/>
    <property type="evidence" value="ECO:0007669"/>
    <property type="project" value="UniProtKB-UniRule"/>
</dbReference>
<keyword evidence="9 10" id="KW-0119">Carbohydrate metabolism</keyword>
<reference evidence="12" key="1">
    <citation type="submission" date="2023-07" db="EMBL/GenBank/DDBJ databases">
        <title>Genomic Encyclopedia of Type Strains, Phase IV (KMG-IV): sequencing the most valuable type-strain genomes for metagenomic binning, comparative biology and taxonomic classification.</title>
        <authorList>
            <person name="Goeker M."/>
        </authorList>
    </citation>
    <scope>NUCLEOTIDE SEQUENCE</scope>
    <source>
        <strain evidence="12">DSM 24202</strain>
    </source>
</reference>
<evidence type="ECO:0000313" key="13">
    <source>
        <dbReference type="Proteomes" id="UP001238163"/>
    </source>
</evidence>
<keyword evidence="8 10" id="KW-0413">Isomerase</keyword>
<evidence type="ECO:0000256" key="6">
    <source>
        <dbReference type="ARBA" id="ARBA00018569"/>
    </source>
</evidence>
<evidence type="ECO:0000256" key="2">
    <source>
        <dbReference type="ARBA" id="ARBA00001911"/>
    </source>
</evidence>